<keyword evidence="8 15" id="KW-0418">Kinase</keyword>
<dbReference type="GO" id="GO:0005524">
    <property type="term" value="F:ATP binding"/>
    <property type="evidence" value="ECO:0007669"/>
    <property type="project" value="UniProtKB-KW"/>
</dbReference>
<keyword evidence="5" id="KW-0808">Transferase</keyword>
<evidence type="ECO:0000256" key="3">
    <source>
        <dbReference type="ARBA" id="ARBA00012438"/>
    </source>
</evidence>
<dbReference type="SMART" id="SM00387">
    <property type="entry name" value="HATPase_c"/>
    <property type="match status" value="1"/>
</dbReference>
<keyword evidence="12 13" id="KW-0472">Membrane</keyword>
<dbReference type="InterPro" id="IPR011712">
    <property type="entry name" value="Sig_transdc_His_kin_sub3_dim/P"/>
</dbReference>
<evidence type="ECO:0000256" key="11">
    <source>
        <dbReference type="ARBA" id="ARBA00023012"/>
    </source>
</evidence>
<evidence type="ECO:0000256" key="10">
    <source>
        <dbReference type="ARBA" id="ARBA00022989"/>
    </source>
</evidence>
<keyword evidence="11" id="KW-0902">Two-component regulatory system</keyword>
<dbReference type="GO" id="GO:0046983">
    <property type="term" value="F:protein dimerization activity"/>
    <property type="evidence" value="ECO:0007669"/>
    <property type="project" value="InterPro"/>
</dbReference>
<evidence type="ECO:0000256" key="13">
    <source>
        <dbReference type="SAM" id="Phobius"/>
    </source>
</evidence>
<name>A0A1C0YJ70_9BACL</name>
<organism evidence="15 16">
    <name type="scientific">Caryophanon tenue</name>
    <dbReference type="NCBI Taxonomy" id="33978"/>
    <lineage>
        <taxon>Bacteria</taxon>
        <taxon>Bacillati</taxon>
        <taxon>Bacillota</taxon>
        <taxon>Bacilli</taxon>
        <taxon>Bacillales</taxon>
        <taxon>Caryophanaceae</taxon>
        <taxon>Caryophanon</taxon>
    </lineage>
</organism>
<dbReference type="EMBL" id="MASJ01000004">
    <property type="protein sequence ID" value="OCS87226.1"/>
    <property type="molecule type" value="Genomic_DNA"/>
</dbReference>
<proteinExistence type="predicted"/>
<keyword evidence="16" id="KW-1185">Reference proteome</keyword>
<keyword evidence="4" id="KW-1003">Cell membrane</keyword>
<dbReference type="InterPro" id="IPR005467">
    <property type="entry name" value="His_kinase_dom"/>
</dbReference>
<keyword evidence="9" id="KW-0067">ATP-binding</keyword>
<evidence type="ECO:0000256" key="1">
    <source>
        <dbReference type="ARBA" id="ARBA00000085"/>
    </source>
</evidence>
<protein>
    <recommendedName>
        <fullName evidence="3">histidine kinase</fullName>
        <ecNumber evidence="3">2.7.13.3</ecNumber>
    </recommendedName>
</protein>
<gene>
    <name evidence="15" type="ORF">A6M13_11385</name>
</gene>
<evidence type="ECO:0000256" key="4">
    <source>
        <dbReference type="ARBA" id="ARBA00022475"/>
    </source>
</evidence>
<dbReference type="EC" id="2.7.13.3" evidence="3"/>
<keyword evidence="6 13" id="KW-0812">Transmembrane</keyword>
<sequence>MIGFFNRLIIISFLTIFLLALIGILLFGDTQHQNWQFILPLIEERWRTDSSYVLMMGIAIVSFILFLTFWMTIQLKLRDASAARHIKKLQDPTKSLVPKRVPKSIRKPLLEAEALLTTQRKSLHRITNERIELEDEKIQEKIIMERQRLARELHDSVSQQLFAASMMLSALSEQQTAQPKTVEQIEKIVQQAQLEMRALLLHLRPVALRDKTLAQGLRELIIELEQKVNVLISYQLEEIMLSKAQEDHLFRIAQEAISNTLRHAKATEIELLFIMRSDRAILRIQDNGVGFKAEERAQKTTSYGLQNMVDRAIEIGCVCKIVSVPGDGTIVEVQIPLEVMKHD</sequence>
<dbReference type="RefSeq" id="WP_066543842.1">
    <property type="nucleotide sequence ID" value="NZ_MASJ01000004.1"/>
</dbReference>
<evidence type="ECO:0000256" key="8">
    <source>
        <dbReference type="ARBA" id="ARBA00022777"/>
    </source>
</evidence>
<keyword evidence="7" id="KW-0547">Nucleotide-binding</keyword>
<dbReference type="InterPro" id="IPR003594">
    <property type="entry name" value="HATPase_dom"/>
</dbReference>
<evidence type="ECO:0000259" key="14">
    <source>
        <dbReference type="PROSITE" id="PS50109"/>
    </source>
</evidence>
<dbReference type="OrthoDB" id="9795828at2"/>
<comment type="caution">
    <text evidence="15">The sequence shown here is derived from an EMBL/GenBank/DDBJ whole genome shotgun (WGS) entry which is preliminary data.</text>
</comment>
<dbReference type="STRING" id="33978.A6M13_11385"/>
<evidence type="ECO:0000256" key="12">
    <source>
        <dbReference type="ARBA" id="ARBA00023136"/>
    </source>
</evidence>
<keyword evidence="10 13" id="KW-1133">Transmembrane helix</keyword>
<dbReference type="GO" id="GO:0000155">
    <property type="term" value="F:phosphorelay sensor kinase activity"/>
    <property type="evidence" value="ECO:0007669"/>
    <property type="project" value="InterPro"/>
</dbReference>
<evidence type="ECO:0000313" key="16">
    <source>
        <dbReference type="Proteomes" id="UP000093199"/>
    </source>
</evidence>
<evidence type="ECO:0000256" key="7">
    <source>
        <dbReference type="ARBA" id="ARBA00022741"/>
    </source>
</evidence>
<evidence type="ECO:0000256" key="5">
    <source>
        <dbReference type="ARBA" id="ARBA00022679"/>
    </source>
</evidence>
<dbReference type="Gene3D" id="3.30.565.10">
    <property type="entry name" value="Histidine kinase-like ATPase, C-terminal domain"/>
    <property type="match status" value="1"/>
</dbReference>
<dbReference type="InterPro" id="IPR036890">
    <property type="entry name" value="HATPase_C_sf"/>
</dbReference>
<evidence type="ECO:0000313" key="15">
    <source>
        <dbReference type="EMBL" id="OCS87226.1"/>
    </source>
</evidence>
<dbReference type="Proteomes" id="UP000093199">
    <property type="component" value="Unassembled WGS sequence"/>
</dbReference>
<feature type="transmembrane region" description="Helical" evidence="13">
    <location>
        <begin position="52"/>
        <end position="73"/>
    </location>
</feature>
<dbReference type="Gene3D" id="1.20.5.1930">
    <property type="match status" value="1"/>
</dbReference>
<reference evidence="15 16" key="1">
    <citation type="submission" date="2016-07" db="EMBL/GenBank/DDBJ databases">
        <title>Caryophanon tenue genome sequencing.</title>
        <authorList>
            <person name="Verma A."/>
            <person name="Pal Y."/>
            <person name="Krishnamurthi S."/>
        </authorList>
    </citation>
    <scope>NUCLEOTIDE SEQUENCE [LARGE SCALE GENOMIC DNA]</scope>
    <source>
        <strain evidence="15 16">DSM 14152</strain>
    </source>
</reference>
<dbReference type="Pfam" id="PF02518">
    <property type="entry name" value="HATPase_c"/>
    <property type="match status" value="1"/>
</dbReference>
<comment type="subcellular location">
    <subcellularLocation>
        <location evidence="2">Cell membrane</location>
        <topology evidence="2">Multi-pass membrane protein</topology>
    </subcellularLocation>
</comment>
<dbReference type="PROSITE" id="PS50109">
    <property type="entry name" value="HIS_KIN"/>
    <property type="match status" value="1"/>
</dbReference>
<dbReference type="PANTHER" id="PTHR24421:SF37">
    <property type="entry name" value="SENSOR HISTIDINE KINASE NARS"/>
    <property type="match status" value="1"/>
</dbReference>
<dbReference type="AlphaFoldDB" id="A0A1C0YJ70"/>
<feature type="transmembrane region" description="Helical" evidence="13">
    <location>
        <begin position="7"/>
        <end position="27"/>
    </location>
</feature>
<dbReference type="SUPFAM" id="SSF55874">
    <property type="entry name" value="ATPase domain of HSP90 chaperone/DNA topoisomerase II/histidine kinase"/>
    <property type="match status" value="1"/>
</dbReference>
<dbReference type="InterPro" id="IPR050482">
    <property type="entry name" value="Sensor_HK_TwoCompSys"/>
</dbReference>
<dbReference type="Pfam" id="PF07730">
    <property type="entry name" value="HisKA_3"/>
    <property type="match status" value="1"/>
</dbReference>
<dbReference type="PANTHER" id="PTHR24421">
    <property type="entry name" value="NITRATE/NITRITE SENSOR PROTEIN NARX-RELATED"/>
    <property type="match status" value="1"/>
</dbReference>
<feature type="domain" description="Histidine kinase" evidence="14">
    <location>
        <begin position="148"/>
        <end position="339"/>
    </location>
</feature>
<accession>A0A1C0YJ70</accession>
<dbReference type="CDD" id="cd16917">
    <property type="entry name" value="HATPase_UhpB-NarQ-NarX-like"/>
    <property type="match status" value="1"/>
</dbReference>
<comment type="catalytic activity">
    <reaction evidence="1">
        <text>ATP + protein L-histidine = ADP + protein N-phospho-L-histidine.</text>
        <dbReference type="EC" id="2.7.13.3"/>
    </reaction>
</comment>
<evidence type="ECO:0000256" key="9">
    <source>
        <dbReference type="ARBA" id="ARBA00022840"/>
    </source>
</evidence>
<evidence type="ECO:0000256" key="2">
    <source>
        <dbReference type="ARBA" id="ARBA00004651"/>
    </source>
</evidence>
<evidence type="ECO:0000256" key="6">
    <source>
        <dbReference type="ARBA" id="ARBA00022692"/>
    </source>
</evidence>
<dbReference type="GO" id="GO:0005886">
    <property type="term" value="C:plasma membrane"/>
    <property type="evidence" value="ECO:0007669"/>
    <property type="project" value="UniProtKB-SubCell"/>
</dbReference>